<proteinExistence type="predicted"/>
<dbReference type="AlphaFoldDB" id="A0A929QXI1"/>
<comment type="caution">
    <text evidence="1">The sequence shown here is derived from an EMBL/GenBank/DDBJ whole genome shotgun (WGS) entry which is preliminary data.</text>
</comment>
<organism evidence="1 2">
    <name type="scientific">Schaalia georgiae</name>
    <dbReference type="NCBI Taxonomy" id="52768"/>
    <lineage>
        <taxon>Bacteria</taxon>
        <taxon>Bacillati</taxon>
        <taxon>Actinomycetota</taxon>
        <taxon>Actinomycetes</taxon>
        <taxon>Actinomycetales</taxon>
        <taxon>Actinomycetaceae</taxon>
        <taxon>Schaalia</taxon>
    </lineage>
</organism>
<evidence type="ECO:0000313" key="2">
    <source>
        <dbReference type="Proteomes" id="UP000718630"/>
    </source>
</evidence>
<dbReference type="Pfam" id="PF05045">
    <property type="entry name" value="RgpF"/>
    <property type="match status" value="1"/>
</dbReference>
<dbReference type="EMBL" id="JABZFZ010000020">
    <property type="protein sequence ID" value="MBF0939411.1"/>
    <property type="molecule type" value="Genomic_DNA"/>
</dbReference>
<sequence length="620" mass="69353">MRRGGIFLFFDPQGKVDDYILKCLGTLREYIDEILVVSNSPLDGTARERLEGVATTVIERENVGFDVGGYQDGLDAFGWDRLGSFDELVLFNYTFFAPVNPWKNLFDRVDEWGDVDFWGITEHDEVRPHPFLAKTVMPRHIQSHWIAVRNPLLTSADFRDYWSSMPQISSYNDSIQWHETRFTEHFTKLGYTHKVAYPREDYPSRNPVFDNAAQLLADGCPILKRRNLFHDPLYLDRHAIVGADMLELAARSGYDTDLILTNLARTSKPRDLVTNAGLTTVVPPFAAPQAREKAASLRVAAIAHIFYADMADEIIDRLSALPDGWRLVATTADEERKAAIEETMARRGVAGEVRVVASNRGRDISAFLVDCADVLAGDDYDIVVKIHSKKSVQDEANAAHLFKDHLYENLLDSKDHVANILAEFADHPGLGMALAPMPHMGYPTMGHAWFANRRPARELAKRIGITVPFDDHQPLAPYGSMFIARPRALRPLVEAGLTHDDFPPEGGYQDGSLAHVIERLLAYAVLSEGYFARPVMTPKWAGVYYGYLEYKLAATSSMLPAFSIDQVPYLKARVGQVPNLLGAVKTNIMLRSPGIGNALKPAYRAGRKAVAALRSLRGRR</sequence>
<evidence type="ECO:0000313" key="1">
    <source>
        <dbReference type="EMBL" id="MBF0939411.1"/>
    </source>
</evidence>
<dbReference type="InterPro" id="IPR007739">
    <property type="entry name" value="RgpF"/>
</dbReference>
<dbReference type="Proteomes" id="UP000718630">
    <property type="component" value="Unassembled WGS sequence"/>
</dbReference>
<reference evidence="1" key="1">
    <citation type="submission" date="2020-04" db="EMBL/GenBank/DDBJ databases">
        <title>Deep metagenomics examines the oral microbiome during advanced dental caries in children, revealing novel taxa and co-occurrences with host molecules.</title>
        <authorList>
            <person name="Baker J.L."/>
            <person name="Morton J.T."/>
            <person name="Dinis M."/>
            <person name="Alvarez R."/>
            <person name="Tran N.C."/>
            <person name="Knight R."/>
            <person name="Edlund A."/>
        </authorList>
    </citation>
    <scope>NUCLEOTIDE SEQUENCE</scope>
    <source>
        <strain evidence="1">JCVI_32_bin.64</strain>
    </source>
</reference>
<accession>A0A929QXI1</accession>
<name>A0A929QXI1_9ACTO</name>
<protein>
    <submittedName>
        <fullName evidence="1">Rhamnan synthesis protein F</fullName>
    </submittedName>
</protein>
<gene>
    <name evidence="1" type="ORF">HXK03_00845</name>
</gene>